<reference evidence="1 2" key="1">
    <citation type="submission" date="2018-06" db="EMBL/GenBank/DDBJ databases">
        <authorList>
            <consortium name="Pathogen Informatics"/>
            <person name="Doyle S."/>
        </authorList>
    </citation>
    <scope>NUCLEOTIDE SEQUENCE [LARGE SCALE GENOMIC DNA]</scope>
    <source>
        <strain evidence="1 2">NCTC7928</strain>
    </source>
</reference>
<organism evidence="1 2">
    <name type="scientific">Escherichia coli</name>
    <dbReference type="NCBI Taxonomy" id="562"/>
    <lineage>
        <taxon>Bacteria</taxon>
        <taxon>Pseudomonadati</taxon>
        <taxon>Pseudomonadota</taxon>
        <taxon>Gammaproteobacteria</taxon>
        <taxon>Enterobacterales</taxon>
        <taxon>Enterobacteriaceae</taxon>
        <taxon>Escherichia</taxon>
    </lineage>
</organism>
<name>A0A376LPS0_ECOLX</name>
<dbReference type="AlphaFoldDB" id="A0A376LPS0"/>
<gene>
    <name evidence="1" type="ORF">NCTC7928_07080</name>
</gene>
<evidence type="ECO:0000313" key="2">
    <source>
        <dbReference type="Proteomes" id="UP000254877"/>
    </source>
</evidence>
<dbReference type="Proteomes" id="UP000254877">
    <property type="component" value="Unassembled WGS sequence"/>
</dbReference>
<accession>A0A376LPS0</accession>
<dbReference type="EMBL" id="UGAB01000002">
    <property type="protein sequence ID" value="STF46278.1"/>
    <property type="molecule type" value="Genomic_DNA"/>
</dbReference>
<dbReference type="RefSeq" id="WP_021519022.1">
    <property type="nucleotide sequence ID" value="NZ_BFLU01000005.1"/>
</dbReference>
<protein>
    <submittedName>
        <fullName evidence="1">Uncharacterized protein</fullName>
    </submittedName>
</protein>
<sequence length="77" mass="9720">MRIYEHKRDKTRFFVRAGVAYQYHECGYIEVLAYNLDFEQEKEWFDFKIYRKRKPTRDERHAIRDFLISIDHWEADE</sequence>
<proteinExistence type="predicted"/>
<evidence type="ECO:0000313" key="1">
    <source>
        <dbReference type="EMBL" id="STF46278.1"/>
    </source>
</evidence>